<name>A0A2U8PGR2_9BRAD</name>
<sequence>MKVEDRYVNFTDLSGPLSDALGRERLSSEVLVTHLHTLIRAPYELLDDYCQDYQNSMPTRQLRDEMRSQDWHPIASIIRNAVSHNFRLKLDRVRNKLPLTWRTITISADMDGQPLSSMTFWHKPGYELFLEMQAFAEALPELPPKQP</sequence>
<proteinExistence type="predicted"/>
<evidence type="ECO:0000313" key="1">
    <source>
        <dbReference type="EMBL" id="AWL96810.1"/>
    </source>
</evidence>
<evidence type="ECO:0000313" key="2">
    <source>
        <dbReference type="Proteomes" id="UP000215703"/>
    </source>
</evidence>
<dbReference type="EMBL" id="CP029425">
    <property type="protein sequence ID" value="AWL96810.1"/>
    <property type="molecule type" value="Genomic_DNA"/>
</dbReference>
<dbReference type="RefSeq" id="WP_095425846.1">
    <property type="nucleotide sequence ID" value="NZ_CP029425.2"/>
</dbReference>
<dbReference type="Proteomes" id="UP000215703">
    <property type="component" value="Chromosome"/>
</dbReference>
<protein>
    <submittedName>
        <fullName evidence="1">Uncharacterized protein</fullName>
    </submittedName>
</protein>
<dbReference type="GeneID" id="92967932"/>
<dbReference type="KEGG" id="bot:CIT37_35290"/>
<gene>
    <name evidence="1" type="ORF">CIT37_35290</name>
</gene>
<organism evidence="1 2">
    <name type="scientific">Bradyrhizobium ottawaense</name>
    <dbReference type="NCBI Taxonomy" id="931866"/>
    <lineage>
        <taxon>Bacteria</taxon>
        <taxon>Pseudomonadati</taxon>
        <taxon>Pseudomonadota</taxon>
        <taxon>Alphaproteobacteria</taxon>
        <taxon>Hyphomicrobiales</taxon>
        <taxon>Nitrobacteraceae</taxon>
        <taxon>Bradyrhizobium</taxon>
    </lineage>
</organism>
<reference evidence="1 2" key="2">
    <citation type="journal article" date="2017" name="Syst. Appl. Microbiol.">
        <title>Soybeans inoculated with root zone soils of Canadian native legumes harbour diverse and novel Bradyrhizobium spp. that possess agricultural potential.</title>
        <authorList>
            <person name="Bromfield E.S.P."/>
            <person name="Cloutier S."/>
            <person name="Tambong J.T."/>
            <person name="Tran Thi T.V."/>
        </authorList>
    </citation>
    <scope>NUCLEOTIDE SEQUENCE [LARGE SCALE GENOMIC DNA]</scope>
    <source>
        <strain evidence="1 2">OO99</strain>
    </source>
</reference>
<dbReference type="AlphaFoldDB" id="A0A2U8PGR2"/>
<reference evidence="1 2" key="1">
    <citation type="journal article" date="2014" name="Int. J. Syst. Evol. Microbiol.">
        <title>Bradyrhizobium ottawaense sp. nov., a symbiotic nitrogen fixing bacterium from root nodules of soybeans in Canada.</title>
        <authorList>
            <person name="Yu X."/>
            <person name="Cloutier S."/>
            <person name="Tambong J.T."/>
            <person name="Bromfield E.S."/>
        </authorList>
    </citation>
    <scope>NUCLEOTIDE SEQUENCE [LARGE SCALE GENOMIC DNA]</scope>
    <source>
        <strain evidence="1 2">OO99</strain>
    </source>
</reference>
<accession>A0A2U8PGR2</accession>